<evidence type="ECO:0000313" key="1">
    <source>
        <dbReference type="EMBL" id="KAJ7041293.1"/>
    </source>
</evidence>
<proteinExistence type="predicted"/>
<dbReference type="Proteomes" id="UP001218188">
    <property type="component" value="Unassembled WGS sequence"/>
</dbReference>
<reference evidence="1" key="1">
    <citation type="submission" date="2023-03" db="EMBL/GenBank/DDBJ databases">
        <title>Massive genome expansion in bonnet fungi (Mycena s.s.) driven by repeated elements and novel gene families across ecological guilds.</title>
        <authorList>
            <consortium name="Lawrence Berkeley National Laboratory"/>
            <person name="Harder C.B."/>
            <person name="Miyauchi S."/>
            <person name="Viragh M."/>
            <person name="Kuo A."/>
            <person name="Thoen E."/>
            <person name="Andreopoulos B."/>
            <person name="Lu D."/>
            <person name="Skrede I."/>
            <person name="Drula E."/>
            <person name="Henrissat B."/>
            <person name="Morin E."/>
            <person name="Kohler A."/>
            <person name="Barry K."/>
            <person name="LaButti K."/>
            <person name="Morin E."/>
            <person name="Salamov A."/>
            <person name="Lipzen A."/>
            <person name="Mereny Z."/>
            <person name="Hegedus B."/>
            <person name="Baldrian P."/>
            <person name="Stursova M."/>
            <person name="Weitz H."/>
            <person name="Taylor A."/>
            <person name="Grigoriev I.V."/>
            <person name="Nagy L.G."/>
            <person name="Martin F."/>
            <person name="Kauserud H."/>
        </authorList>
    </citation>
    <scope>NUCLEOTIDE SEQUENCE</scope>
    <source>
        <strain evidence="1">CBHHK200</strain>
    </source>
</reference>
<dbReference type="EMBL" id="JARJCM010000017">
    <property type="protein sequence ID" value="KAJ7041293.1"/>
    <property type="molecule type" value="Genomic_DNA"/>
</dbReference>
<protein>
    <submittedName>
        <fullName evidence="1">Uncharacterized protein</fullName>
    </submittedName>
</protein>
<sequence>MARSSETRQVFQTPSMRCALKSLAPSNTLKPLARQVAIILHSVSLSSGATQFPTPTGTSSSLPRLSAVVSSLNCPAVPVVKTTTPADHPVATLQMSQLASQLSKSSRSRAQYCTRILALVGVAGSNWRVVCGMEIGDENTGGERYCVGFGLASGRTGVAAARRGNVEKKRFHVVSLSVLFELFPLCI</sequence>
<name>A0AAD6T8F2_9AGAR</name>
<comment type="caution">
    <text evidence="1">The sequence shown here is derived from an EMBL/GenBank/DDBJ whole genome shotgun (WGS) entry which is preliminary data.</text>
</comment>
<keyword evidence="2" id="KW-1185">Reference proteome</keyword>
<accession>A0AAD6T8F2</accession>
<organism evidence="1 2">
    <name type="scientific">Mycena alexandri</name>
    <dbReference type="NCBI Taxonomy" id="1745969"/>
    <lineage>
        <taxon>Eukaryota</taxon>
        <taxon>Fungi</taxon>
        <taxon>Dikarya</taxon>
        <taxon>Basidiomycota</taxon>
        <taxon>Agaricomycotina</taxon>
        <taxon>Agaricomycetes</taxon>
        <taxon>Agaricomycetidae</taxon>
        <taxon>Agaricales</taxon>
        <taxon>Marasmiineae</taxon>
        <taxon>Mycenaceae</taxon>
        <taxon>Mycena</taxon>
    </lineage>
</organism>
<gene>
    <name evidence="1" type="ORF">C8F04DRAFT_1177121</name>
</gene>
<evidence type="ECO:0000313" key="2">
    <source>
        <dbReference type="Proteomes" id="UP001218188"/>
    </source>
</evidence>
<dbReference type="AlphaFoldDB" id="A0AAD6T8F2"/>